<accession>A0A0D3GEQ4</accession>
<reference evidence="4" key="1">
    <citation type="journal article" date="2009" name="Rice">
        <title>De Novo Next Generation Sequencing of Plant Genomes.</title>
        <authorList>
            <person name="Rounsley S."/>
            <person name="Marri P.R."/>
            <person name="Yu Y."/>
            <person name="He R."/>
            <person name="Sisneros N."/>
            <person name="Goicoechea J.L."/>
            <person name="Lee S.J."/>
            <person name="Angelova A."/>
            <person name="Kudrna D."/>
            <person name="Luo M."/>
            <person name="Affourtit J."/>
            <person name="Desany B."/>
            <person name="Knight J."/>
            <person name="Niazi F."/>
            <person name="Egholm M."/>
            <person name="Wing R.A."/>
        </authorList>
    </citation>
    <scope>NUCLEOTIDE SEQUENCE [LARGE SCALE GENOMIC DNA]</scope>
    <source>
        <strain evidence="4">cv. IRGC 105608</strain>
    </source>
</reference>
<feature type="region of interest" description="Disordered" evidence="2">
    <location>
        <begin position="76"/>
        <end position="110"/>
    </location>
</feature>
<organism evidence="4">
    <name type="scientific">Oryza barthii</name>
    <dbReference type="NCBI Taxonomy" id="65489"/>
    <lineage>
        <taxon>Eukaryota</taxon>
        <taxon>Viridiplantae</taxon>
        <taxon>Streptophyta</taxon>
        <taxon>Embryophyta</taxon>
        <taxon>Tracheophyta</taxon>
        <taxon>Spermatophyta</taxon>
        <taxon>Magnoliopsida</taxon>
        <taxon>Liliopsida</taxon>
        <taxon>Poales</taxon>
        <taxon>Poaceae</taxon>
        <taxon>BOP clade</taxon>
        <taxon>Oryzoideae</taxon>
        <taxon>Oryzeae</taxon>
        <taxon>Oryzinae</taxon>
        <taxon>Oryza</taxon>
    </lineage>
</organism>
<evidence type="ECO:0000256" key="3">
    <source>
        <dbReference type="SAM" id="Phobius"/>
    </source>
</evidence>
<protein>
    <submittedName>
        <fullName evidence="4">Uncharacterized protein</fullName>
    </submittedName>
</protein>
<evidence type="ECO:0000313" key="5">
    <source>
        <dbReference type="Proteomes" id="UP000026960"/>
    </source>
</evidence>
<proteinExistence type="predicted"/>
<evidence type="ECO:0000313" key="4">
    <source>
        <dbReference type="EnsemblPlants" id="OBART06G08910.1"/>
    </source>
</evidence>
<reference evidence="4" key="2">
    <citation type="submission" date="2015-03" db="UniProtKB">
        <authorList>
            <consortium name="EnsemblPlants"/>
        </authorList>
    </citation>
    <scope>IDENTIFICATION</scope>
</reference>
<keyword evidence="3" id="KW-1133">Transmembrane helix</keyword>
<keyword evidence="3" id="KW-0472">Membrane</keyword>
<dbReference type="EnsemblPlants" id="OBART06G08910.1">
    <property type="protein sequence ID" value="OBART06G08910.1"/>
    <property type="gene ID" value="OBART06G08910"/>
</dbReference>
<dbReference type="Gramene" id="OBART06G08910.1">
    <property type="protein sequence ID" value="OBART06G08910.1"/>
    <property type="gene ID" value="OBART06G08910"/>
</dbReference>
<evidence type="ECO:0000256" key="1">
    <source>
        <dbReference type="SAM" id="Coils"/>
    </source>
</evidence>
<keyword evidence="3" id="KW-0812">Transmembrane</keyword>
<dbReference type="PaxDb" id="65489-OBART06G08910.1"/>
<sequence>MYAPRGLCHRFRVLYFRMDISTLVFTCLDQLWSGSTNLVAIQSPHLNPSLKAPAPAQATAAEGGCAGEGGGAGYGGRAGGGVGNGARRRRHWRQRRKVTKRMTAGATAGNNGSTELEAILEWLLRESPPSIPTLKCACGASATVQISNTARNPRHRSTMQQFGKNLLSFVDFISGSCFLWIWEDLLNEYAEEMVVYFHAGEYDHMRETIDILRQYLADEKNEKAKICEVLDAKENELKSTIETLNQCRLECLAMKKQLEQVKFSRARLLYLTLVISVLFVCLMVGRN</sequence>
<dbReference type="HOGENOM" id="CLU_1092316_0_0_1"/>
<evidence type="ECO:0000256" key="2">
    <source>
        <dbReference type="SAM" id="MobiDB-lite"/>
    </source>
</evidence>
<feature type="coiled-coil region" evidence="1">
    <location>
        <begin position="216"/>
        <end position="250"/>
    </location>
</feature>
<keyword evidence="5" id="KW-1185">Reference proteome</keyword>
<feature type="transmembrane region" description="Helical" evidence="3">
    <location>
        <begin position="268"/>
        <end position="285"/>
    </location>
</feature>
<dbReference type="AlphaFoldDB" id="A0A0D3GEQ4"/>
<name>A0A0D3GEQ4_9ORYZ</name>
<keyword evidence="1" id="KW-0175">Coiled coil</keyword>
<dbReference type="eggNOG" id="ENOG502R4T3">
    <property type="taxonomic scope" value="Eukaryota"/>
</dbReference>
<dbReference type="Proteomes" id="UP000026960">
    <property type="component" value="Chromosome 6"/>
</dbReference>
<feature type="compositionally biased region" description="Basic residues" evidence="2">
    <location>
        <begin position="86"/>
        <end position="100"/>
    </location>
</feature>